<evidence type="ECO:0000313" key="12">
    <source>
        <dbReference type="EMBL" id="CAE8599668.1"/>
    </source>
</evidence>
<dbReference type="PROSITE" id="PS51257">
    <property type="entry name" value="PROKAR_LIPOPROTEIN"/>
    <property type="match status" value="1"/>
</dbReference>
<dbReference type="AlphaFoldDB" id="A0A813EPL1"/>
<dbReference type="OrthoDB" id="5512589at2759"/>
<keyword evidence="7" id="KW-1133">Transmembrane helix</keyword>
<keyword evidence="6" id="KW-0735">Signal-anchor</keyword>
<proteinExistence type="inferred from homology"/>
<keyword evidence="8 10" id="KW-0333">Golgi apparatus</keyword>
<dbReference type="InterPro" id="IPR002659">
    <property type="entry name" value="Glyco_trans_31"/>
</dbReference>
<evidence type="ECO:0000256" key="5">
    <source>
        <dbReference type="ARBA" id="ARBA00022692"/>
    </source>
</evidence>
<gene>
    <name evidence="12" type="ORF">PGLA1383_LOCUS18014</name>
</gene>
<dbReference type="Gene3D" id="3.90.550.50">
    <property type="match status" value="1"/>
</dbReference>
<evidence type="ECO:0000256" key="7">
    <source>
        <dbReference type="ARBA" id="ARBA00022989"/>
    </source>
</evidence>
<dbReference type="EMBL" id="CAJNNV010011380">
    <property type="protein sequence ID" value="CAE8599668.1"/>
    <property type="molecule type" value="Genomic_DNA"/>
</dbReference>
<sequence length="381" mass="42411">MPSHRLLALMCWLIQESVVTYVAASAAAACPSLLQLGQHMQVGSMSAGKVNNYIDNSSNNTINNNNKTTPRLFIAVITGPGYAARRAEVRASWMQDPLVRNSTVGARFIIGHPRNSTEAASKDWTDMENEAKQYGDFIRLNFTESYRNLTVKTVTLLRWFAREGEADFLLKLDDDTFPHFDRLMPRLESELSKAVFGGLLIKCMPVLRAGKWAVQESVMPQERYPVYANGPAYYLSKGLVSRLVEQNPKVDLEKLYLLGGEDVLVGMWLNSSVGMNEVVDYRPSPATFYGCSVGDVFSQNLQPDQMSCLWENSIINNNKSCCNNSTLWAPFGVGDWSLGLSENAKWMYASDIDVPCPPLSELEAAQWHVFGDLVAVSAFCC</sequence>
<feature type="chain" id="PRO_5032534839" description="Hexosyltransferase" evidence="11">
    <location>
        <begin position="25"/>
        <end position="381"/>
    </location>
</feature>
<feature type="signal peptide" evidence="11">
    <location>
        <begin position="1"/>
        <end position="24"/>
    </location>
</feature>
<reference evidence="12" key="1">
    <citation type="submission" date="2021-02" db="EMBL/GenBank/DDBJ databases">
        <authorList>
            <person name="Dougan E. K."/>
            <person name="Rhodes N."/>
            <person name="Thang M."/>
            <person name="Chan C."/>
        </authorList>
    </citation>
    <scope>NUCLEOTIDE SEQUENCE</scope>
</reference>
<keyword evidence="3 10" id="KW-0328">Glycosyltransferase</keyword>
<evidence type="ECO:0000256" key="10">
    <source>
        <dbReference type="RuleBase" id="RU363063"/>
    </source>
</evidence>
<dbReference type="Pfam" id="PF01762">
    <property type="entry name" value="Galactosyl_T"/>
    <property type="match status" value="1"/>
</dbReference>
<evidence type="ECO:0000256" key="11">
    <source>
        <dbReference type="SAM" id="SignalP"/>
    </source>
</evidence>
<evidence type="ECO:0000256" key="2">
    <source>
        <dbReference type="ARBA" id="ARBA00008661"/>
    </source>
</evidence>
<keyword evidence="9" id="KW-0472">Membrane</keyword>
<keyword evidence="13" id="KW-1185">Reference proteome</keyword>
<evidence type="ECO:0000256" key="1">
    <source>
        <dbReference type="ARBA" id="ARBA00004323"/>
    </source>
</evidence>
<dbReference type="GO" id="GO:0000139">
    <property type="term" value="C:Golgi membrane"/>
    <property type="evidence" value="ECO:0007669"/>
    <property type="project" value="UniProtKB-SubCell"/>
</dbReference>
<dbReference type="PANTHER" id="PTHR11214">
    <property type="entry name" value="BETA-1,3-N-ACETYLGLUCOSAMINYLTRANSFERASE"/>
    <property type="match status" value="1"/>
</dbReference>
<dbReference type="EC" id="2.4.1.-" evidence="10"/>
<evidence type="ECO:0000256" key="8">
    <source>
        <dbReference type="ARBA" id="ARBA00023034"/>
    </source>
</evidence>
<organism evidence="12 13">
    <name type="scientific">Polarella glacialis</name>
    <name type="common">Dinoflagellate</name>
    <dbReference type="NCBI Taxonomy" id="89957"/>
    <lineage>
        <taxon>Eukaryota</taxon>
        <taxon>Sar</taxon>
        <taxon>Alveolata</taxon>
        <taxon>Dinophyceae</taxon>
        <taxon>Suessiales</taxon>
        <taxon>Suessiaceae</taxon>
        <taxon>Polarella</taxon>
    </lineage>
</organism>
<accession>A0A813EPL1</accession>
<keyword evidence="4" id="KW-0808">Transferase</keyword>
<protein>
    <recommendedName>
        <fullName evidence="10">Hexosyltransferase</fullName>
        <ecNumber evidence="10">2.4.1.-</ecNumber>
    </recommendedName>
</protein>
<dbReference type="PANTHER" id="PTHR11214:SF3">
    <property type="entry name" value="BETA-1,3-GALACTOSYLTRANSFERASE 6"/>
    <property type="match status" value="1"/>
</dbReference>
<keyword evidence="11" id="KW-0732">Signal</keyword>
<evidence type="ECO:0000256" key="9">
    <source>
        <dbReference type="ARBA" id="ARBA00023136"/>
    </source>
</evidence>
<comment type="similarity">
    <text evidence="2 10">Belongs to the glycosyltransferase 31 family.</text>
</comment>
<dbReference type="Proteomes" id="UP000654075">
    <property type="component" value="Unassembled WGS sequence"/>
</dbReference>
<comment type="caution">
    <text evidence="12">The sequence shown here is derived from an EMBL/GenBank/DDBJ whole genome shotgun (WGS) entry which is preliminary data.</text>
</comment>
<dbReference type="OMA" id="QNDEICA"/>
<name>A0A813EPL1_POLGL</name>
<dbReference type="GO" id="GO:0008378">
    <property type="term" value="F:galactosyltransferase activity"/>
    <property type="evidence" value="ECO:0007669"/>
    <property type="project" value="TreeGrafter"/>
</dbReference>
<comment type="subcellular location">
    <subcellularLocation>
        <location evidence="1 10">Golgi apparatus membrane</location>
        <topology evidence="1 10">Single-pass type II membrane protein</topology>
    </subcellularLocation>
</comment>
<evidence type="ECO:0000256" key="4">
    <source>
        <dbReference type="ARBA" id="ARBA00022679"/>
    </source>
</evidence>
<keyword evidence="5" id="KW-0812">Transmembrane</keyword>
<evidence type="ECO:0000256" key="3">
    <source>
        <dbReference type="ARBA" id="ARBA00022676"/>
    </source>
</evidence>
<evidence type="ECO:0000313" key="13">
    <source>
        <dbReference type="Proteomes" id="UP000654075"/>
    </source>
</evidence>
<evidence type="ECO:0000256" key="6">
    <source>
        <dbReference type="ARBA" id="ARBA00022968"/>
    </source>
</evidence>